<organism evidence="1 2">
    <name type="scientific">Waterburya agarophytonicola KI4</name>
    <dbReference type="NCBI Taxonomy" id="2874699"/>
    <lineage>
        <taxon>Bacteria</taxon>
        <taxon>Bacillati</taxon>
        <taxon>Cyanobacteriota</taxon>
        <taxon>Cyanophyceae</taxon>
        <taxon>Pleurocapsales</taxon>
        <taxon>Hyellaceae</taxon>
        <taxon>Waterburya</taxon>
        <taxon>Waterburya agarophytonicola</taxon>
    </lineage>
</organism>
<dbReference type="GO" id="GO:0009279">
    <property type="term" value="C:cell outer membrane"/>
    <property type="evidence" value="ECO:0007669"/>
    <property type="project" value="TreeGrafter"/>
</dbReference>
<dbReference type="Pfam" id="PF06835">
    <property type="entry name" value="LptC"/>
    <property type="match status" value="1"/>
</dbReference>
<protein>
    <submittedName>
        <fullName evidence="1">DUF3769 domain-containing protein</fullName>
    </submittedName>
</protein>
<dbReference type="EMBL" id="JADWDC010000104">
    <property type="protein sequence ID" value="MCC0179698.1"/>
    <property type="molecule type" value="Genomic_DNA"/>
</dbReference>
<name>A0A964FM24_9CYAN</name>
<sequence>MVDFWRFSTIVAISSCLSQLPLKAWSLPQTSSLDSTIKIQFPKYLIAQERGKARQEFTISDLETEFQPSIPIDRIEVIEVIADSQEYNRVQQVITAKGNVVLRFAESVMTSDRLEINLKDRIAVAKGNVTLKRGDQVLRGNKFEYYLVADRGVIFNAGGEIYQPSLAEDIDGERELTPEKTILDRALSDRLKVEQPISDVTATRGFSTSIGSSRDINLIGGDDATGGTVNRLRFEAERIDFEGSEWEAVNLSLTNDPFSPPELEIRADRANFIRLNSLENKLTTSKSRLVLDDKLSVPLLLSTFAFDNRPSNPGLFNLAFDGEERGGFLIERSWTIVDNSRFNWKVTPQYFVQRALSPTTFEFSESDEGGVFNPGVFGLKNRLNINIAPRTRLNNNFSLTSFDINNLEDNFRGKVALQQTVGKLDNPYRFALEYNYRDRLFNGSLGFQTVRNSIGGVVTSPNMEIANTGITFNYQASIQNINADTDRQDLLEVERQSDRINLSRYQGALFMEKNFAISRGTPLPSTKEEGLRYSPTPVVPYLELLTGIRGVASFYSNGEQQPSLEGTIGFQGQLGHFSRSWLDYTGFKFSYSQNLRGDESPFLFDRLVDRQTLDLGINQQLYGPIRLGVSTSLDLNSNNEISTDYTIEYSRRTHNITLRYNPVLELGSFSLRISDFNWQGNPQPFRDEITPVIQGVER</sequence>
<keyword evidence="2" id="KW-1185">Reference proteome</keyword>
<dbReference type="Pfam" id="PF12600">
    <property type="entry name" value="DUF3769"/>
    <property type="match status" value="1"/>
</dbReference>
<evidence type="ECO:0000313" key="1">
    <source>
        <dbReference type="EMBL" id="MCC0179698.1"/>
    </source>
</evidence>
<proteinExistence type="predicted"/>
<dbReference type="AlphaFoldDB" id="A0A964FM24"/>
<dbReference type="InterPro" id="IPR050218">
    <property type="entry name" value="LptD"/>
</dbReference>
<evidence type="ECO:0000313" key="2">
    <source>
        <dbReference type="Proteomes" id="UP000729733"/>
    </source>
</evidence>
<dbReference type="Proteomes" id="UP000729733">
    <property type="component" value="Unassembled WGS sequence"/>
</dbReference>
<reference evidence="1" key="1">
    <citation type="journal article" date="2021" name="Antonie Van Leeuwenhoek">
        <title>Draft genome and description of Waterburya agarophytonicola gen. nov. sp. nov. (Pleurocapsales, Cyanobacteria): a seaweed symbiont.</title>
        <authorList>
            <person name="Bonthond G."/>
            <person name="Shalygin S."/>
            <person name="Bayer T."/>
            <person name="Weinberger F."/>
        </authorList>
    </citation>
    <scope>NUCLEOTIDE SEQUENCE</scope>
    <source>
        <strain evidence="1">KI4</strain>
    </source>
</reference>
<comment type="caution">
    <text evidence="1">The sequence shown here is derived from an EMBL/GenBank/DDBJ whole genome shotgun (WGS) entry which is preliminary data.</text>
</comment>
<dbReference type="InterPro" id="IPR010664">
    <property type="entry name" value="LipoPS_assembly_LptC-rel"/>
</dbReference>
<dbReference type="Gene3D" id="2.60.450.10">
    <property type="entry name" value="Lipopolysaccharide (LPS) transport protein A like domain"/>
    <property type="match status" value="1"/>
</dbReference>
<gene>
    <name evidence="1" type="ORF">I4641_22380</name>
</gene>
<dbReference type="GO" id="GO:1990351">
    <property type="term" value="C:transporter complex"/>
    <property type="evidence" value="ECO:0007669"/>
    <property type="project" value="TreeGrafter"/>
</dbReference>
<dbReference type="InterPro" id="IPR022244">
    <property type="entry name" value="DUF3769"/>
</dbReference>
<accession>A0A964FM24</accession>
<dbReference type="PANTHER" id="PTHR30189:SF1">
    <property type="entry name" value="LPS-ASSEMBLY PROTEIN LPTD"/>
    <property type="match status" value="1"/>
</dbReference>
<dbReference type="PANTHER" id="PTHR30189">
    <property type="entry name" value="LPS-ASSEMBLY PROTEIN"/>
    <property type="match status" value="1"/>
</dbReference>